<dbReference type="Pfam" id="PF13424">
    <property type="entry name" value="TPR_12"/>
    <property type="match status" value="1"/>
</dbReference>
<evidence type="ECO:0000313" key="3">
    <source>
        <dbReference type="Proteomes" id="UP001501020"/>
    </source>
</evidence>
<dbReference type="PANTHER" id="PTHR46082">
    <property type="entry name" value="ATP/GTP-BINDING PROTEIN-RELATED"/>
    <property type="match status" value="1"/>
</dbReference>
<dbReference type="InterPro" id="IPR027417">
    <property type="entry name" value="P-loop_NTPase"/>
</dbReference>
<organism evidence="2 3">
    <name type="scientific">Actinomadura napierensis</name>
    <dbReference type="NCBI Taxonomy" id="267854"/>
    <lineage>
        <taxon>Bacteria</taxon>
        <taxon>Bacillati</taxon>
        <taxon>Actinomycetota</taxon>
        <taxon>Actinomycetes</taxon>
        <taxon>Streptosporangiales</taxon>
        <taxon>Thermomonosporaceae</taxon>
        <taxon>Actinomadura</taxon>
    </lineage>
</organism>
<name>A0ABP5KVV2_9ACTN</name>
<sequence length="829" mass="88222">MLPAVARVPADGAVKLPRLPSPVFVGRDEVLDGLRATVRDGPGVIAQAVVGLGGIGKSELALQYADRHRGDYDLVWWVLAETADDVQAGLADLCRALCAPIASAAAAQAPAPEAAAWALAWLAAHNRWLVVFDNAEDVNDLEPLLGRLAEGHVLVTSRRAVGWDAIGTVLRLPVLRHDDAVDLLETLTGPAGSAEDLAEELGGLPLALRQAGAYIAAVPGMTVRTYVDKLRESAHWAVSARPPHGFGRRRSDQQVVAAVWSVTMDRVRDEHPLAGQVMRLLACFASDRLPCDVLYGLPGTEPVEVGEALAALASYSMIELSADQRYVSVHRLVQAVTRAALTDSDREHDRAVAAELTRKALPDGHKTIGTWPRWADLLPHAREVLDPASGAMDAVLDYLSASGNHRAGLELQRLSAAASERVHGPEHPRTLLARGNLAYATGAAGDAAGARDMYAALLPVRARVLGAEHPSVLVTRGNLARWTGEAGDAVTARDICAELLPVMERVLGAEHPRTLTVRSNLASWTGEAGDVEAARDLYAELLPVSERVLGAEHPDTLTTRANFAYWTGEAGDAAAARDLSLELLSVRERVLGPEHPSTLSARAGVASLAGVAGDAAAARDGYAELLPLRERVQGAEHPATLTTWANLAYWTGKAGDAAAARDLYAALPPVIERVLGPLHLNTLSARAGAASWTGKAGDAAAARDLYAALLPLRARAQGAEHPETLLTRANLAFWTAEAGDAVTAREMGAALLPVRERVLGSEHRNTLATRSNLAHWTGKAGDPVTARDRYAELVPVLERVLGADHSETVTARRRLAYWAERARRRRDGG</sequence>
<protein>
    <submittedName>
        <fullName evidence="2">FxSxx-COOH system tetratricopeptide repeat protein</fullName>
    </submittedName>
</protein>
<evidence type="ECO:0000313" key="2">
    <source>
        <dbReference type="EMBL" id="GAA2136159.1"/>
    </source>
</evidence>
<gene>
    <name evidence="2" type="primary">fxsT_1</name>
    <name evidence="2" type="ORF">GCM10009727_30750</name>
</gene>
<dbReference type="PANTHER" id="PTHR46082:SF6">
    <property type="entry name" value="AAA+ ATPASE DOMAIN-CONTAINING PROTEIN-RELATED"/>
    <property type="match status" value="1"/>
</dbReference>
<dbReference type="Proteomes" id="UP001501020">
    <property type="component" value="Unassembled WGS sequence"/>
</dbReference>
<reference evidence="3" key="1">
    <citation type="journal article" date="2019" name="Int. J. Syst. Evol. Microbiol.">
        <title>The Global Catalogue of Microorganisms (GCM) 10K type strain sequencing project: providing services to taxonomists for standard genome sequencing and annotation.</title>
        <authorList>
            <consortium name="The Broad Institute Genomics Platform"/>
            <consortium name="The Broad Institute Genome Sequencing Center for Infectious Disease"/>
            <person name="Wu L."/>
            <person name="Ma J."/>
        </authorList>
    </citation>
    <scope>NUCLEOTIDE SEQUENCE [LARGE SCALE GENOMIC DNA]</scope>
    <source>
        <strain evidence="3">JCM 13850</strain>
    </source>
</reference>
<dbReference type="Gene3D" id="1.25.40.10">
    <property type="entry name" value="Tetratricopeptide repeat domain"/>
    <property type="match status" value="3"/>
</dbReference>
<dbReference type="Pfam" id="PF00931">
    <property type="entry name" value="NB-ARC"/>
    <property type="match status" value="1"/>
</dbReference>
<dbReference type="Gene3D" id="3.40.50.300">
    <property type="entry name" value="P-loop containing nucleotide triphosphate hydrolases"/>
    <property type="match status" value="1"/>
</dbReference>
<dbReference type="InterPro" id="IPR053137">
    <property type="entry name" value="NLR-like"/>
</dbReference>
<proteinExistence type="predicted"/>
<comment type="caution">
    <text evidence="2">The sequence shown here is derived from an EMBL/GenBank/DDBJ whole genome shotgun (WGS) entry which is preliminary data.</text>
</comment>
<dbReference type="InterPro" id="IPR002182">
    <property type="entry name" value="NB-ARC"/>
</dbReference>
<dbReference type="SUPFAM" id="SSF48452">
    <property type="entry name" value="TPR-like"/>
    <property type="match status" value="2"/>
</dbReference>
<dbReference type="SUPFAM" id="SSF52540">
    <property type="entry name" value="P-loop containing nucleoside triphosphate hydrolases"/>
    <property type="match status" value="1"/>
</dbReference>
<dbReference type="PRINTS" id="PR00364">
    <property type="entry name" value="DISEASERSIST"/>
</dbReference>
<feature type="domain" description="NB-ARC" evidence="1">
    <location>
        <begin position="40"/>
        <end position="188"/>
    </location>
</feature>
<keyword evidence="3" id="KW-1185">Reference proteome</keyword>
<dbReference type="EMBL" id="BAAAMR010000023">
    <property type="protein sequence ID" value="GAA2136159.1"/>
    <property type="molecule type" value="Genomic_DNA"/>
</dbReference>
<dbReference type="Pfam" id="PF13374">
    <property type="entry name" value="TPR_10"/>
    <property type="match status" value="4"/>
</dbReference>
<accession>A0ABP5KVV2</accession>
<evidence type="ECO:0000259" key="1">
    <source>
        <dbReference type="Pfam" id="PF00931"/>
    </source>
</evidence>
<dbReference type="InterPro" id="IPR011990">
    <property type="entry name" value="TPR-like_helical_dom_sf"/>
</dbReference>